<accession>A0A1A9HWZ3</accession>
<dbReference type="SMART" id="SM00729">
    <property type="entry name" value="Elp3"/>
    <property type="match status" value="1"/>
</dbReference>
<keyword evidence="2" id="KW-0963">Cytoplasm</keyword>
<dbReference type="InterPro" id="IPR023404">
    <property type="entry name" value="rSAM_horseshoe"/>
</dbReference>
<comment type="subcellular location">
    <subcellularLocation>
        <location evidence="2">Cytoplasm</location>
    </subcellularLocation>
</comment>
<keyword evidence="2" id="KW-0004">4Fe-4S</keyword>
<dbReference type="EMBL" id="CP015772">
    <property type="protein sequence ID" value="ANH79897.1"/>
    <property type="molecule type" value="Genomic_DNA"/>
</dbReference>
<evidence type="ECO:0000313" key="5">
    <source>
        <dbReference type="Proteomes" id="UP000077667"/>
    </source>
</evidence>
<dbReference type="Gene3D" id="3.80.30.20">
    <property type="entry name" value="tm_1862 like domain"/>
    <property type="match status" value="1"/>
</dbReference>
<keyword evidence="2" id="KW-0349">Heme</keyword>
<comment type="function">
    <text evidence="2">Probably acts as a heme chaperone, transferring heme to an unknown acceptor. Binds one molecule of heme per monomer, possibly covalently. Binds 1 [4Fe-4S] cluster. The cluster is coordinated with 3 cysteines and an exchangeable S-adenosyl-L-methionine.</text>
</comment>
<dbReference type="InterPro" id="IPR034505">
    <property type="entry name" value="Coproporphyrinogen-III_oxidase"/>
</dbReference>
<keyword evidence="2" id="KW-0143">Chaperone</keyword>
<reference evidence="4 5" key="1">
    <citation type="submission" date="2016-05" db="EMBL/GenBank/DDBJ databases">
        <title>Niabella ginsenosidivorans BS26 whole genome sequencing.</title>
        <authorList>
            <person name="Im W.T."/>
            <person name="Siddiqi M.Z."/>
        </authorList>
    </citation>
    <scope>NUCLEOTIDE SEQUENCE [LARGE SCALE GENOMIC DNA]</scope>
    <source>
        <strain evidence="4 5">BS26</strain>
    </source>
</reference>
<dbReference type="OrthoDB" id="9808022at2"/>
<evidence type="ECO:0000256" key="2">
    <source>
        <dbReference type="RuleBase" id="RU364116"/>
    </source>
</evidence>
<dbReference type="InterPro" id="IPR006638">
    <property type="entry name" value="Elp3/MiaA/NifB-like_rSAM"/>
</dbReference>
<dbReference type="Proteomes" id="UP000077667">
    <property type="component" value="Chromosome"/>
</dbReference>
<feature type="domain" description="Radical SAM core" evidence="3">
    <location>
        <begin position="1"/>
        <end position="232"/>
    </location>
</feature>
<comment type="similarity">
    <text evidence="1">Belongs to the anaerobic coproporphyrinogen-III oxidase family. HemW subfamily.</text>
</comment>
<dbReference type="PROSITE" id="PS51918">
    <property type="entry name" value="RADICAL_SAM"/>
    <property type="match status" value="1"/>
</dbReference>
<dbReference type="InterPro" id="IPR007197">
    <property type="entry name" value="rSAM"/>
</dbReference>
<evidence type="ECO:0000256" key="1">
    <source>
        <dbReference type="ARBA" id="ARBA00006100"/>
    </source>
</evidence>
<dbReference type="Pfam" id="PF04055">
    <property type="entry name" value="Radical_SAM"/>
    <property type="match status" value="1"/>
</dbReference>
<organism evidence="4 5">
    <name type="scientific">Niabella ginsenosidivorans</name>
    <dbReference type="NCBI Taxonomy" id="1176587"/>
    <lineage>
        <taxon>Bacteria</taxon>
        <taxon>Pseudomonadati</taxon>
        <taxon>Bacteroidota</taxon>
        <taxon>Chitinophagia</taxon>
        <taxon>Chitinophagales</taxon>
        <taxon>Chitinophagaceae</taxon>
        <taxon>Niabella</taxon>
    </lineage>
</organism>
<dbReference type="SFLD" id="SFLDG01065">
    <property type="entry name" value="anaerobic_coproporphyrinogen-I"/>
    <property type="match status" value="1"/>
</dbReference>
<name>A0A1A9HWZ3_9BACT</name>
<dbReference type="RefSeq" id="WP_067751305.1">
    <property type="nucleotide sequence ID" value="NZ_CP015772.1"/>
</dbReference>
<proteinExistence type="inferred from homology"/>
<dbReference type="NCBIfam" id="TIGR00539">
    <property type="entry name" value="hemN_rel"/>
    <property type="match status" value="1"/>
</dbReference>
<evidence type="ECO:0000313" key="4">
    <source>
        <dbReference type="EMBL" id="ANH79897.1"/>
    </source>
</evidence>
<dbReference type="KEGG" id="nia:A8C56_01915"/>
<dbReference type="SFLD" id="SFLDS00029">
    <property type="entry name" value="Radical_SAM"/>
    <property type="match status" value="1"/>
</dbReference>
<dbReference type="STRING" id="1176587.A8C56_01915"/>
<sequence length="373" mass="42241">MAGIYIHIPFCRQACNYCNFHFTTSLHYKKQLVDAIEREMQLAGAGGFIKQQPVATLYFGGGTPSLLETDAIAHLLEQANRYYPVADDAEITLEANPDDLSAAQLKAWKKAGINRLSIGVQSFFEEDLRWMNRAHNAEQARQGLLLALNDFENITIDLIYGVPGLSDGRWRQNVETALELGVPHLSCYALTIEPKTPLDKMIRKHEKNDIDAGRQSEQFLLLMNWLKDAGFEHYEISNFAKPGFRSRHNSAYWKGVPYWGFGPSAHSFNGMARRWNVASNQKYIHAINEGNIPFEEEILTPVQRFNEYIMIALRTAEGIDTALLPEMGKKYVLEQAVKHTRRGHLQQHGSVIWLTNEGKLYADGIAADLFLDA</sequence>
<dbReference type="SFLD" id="SFLDG01082">
    <property type="entry name" value="B12-binding_domain_containing"/>
    <property type="match status" value="1"/>
</dbReference>
<dbReference type="InterPro" id="IPR058240">
    <property type="entry name" value="rSAM_sf"/>
</dbReference>
<dbReference type="AlphaFoldDB" id="A0A1A9HWZ3"/>
<keyword evidence="2" id="KW-0479">Metal-binding</keyword>
<keyword evidence="2" id="KW-0408">Iron</keyword>
<evidence type="ECO:0000259" key="3">
    <source>
        <dbReference type="PROSITE" id="PS51918"/>
    </source>
</evidence>
<dbReference type="GO" id="GO:0005737">
    <property type="term" value="C:cytoplasm"/>
    <property type="evidence" value="ECO:0007669"/>
    <property type="project" value="UniProtKB-SubCell"/>
</dbReference>
<dbReference type="InterPro" id="IPR004559">
    <property type="entry name" value="HemW-like"/>
</dbReference>
<dbReference type="SFLD" id="SFLDF00288">
    <property type="entry name" value="HemN-like__clustered_with_nucl"/>
    <property type="match status" value="1"/>
</dbReference>
<dbReference type="GO" id="GO:0051539">
    <property type="term" value="F:4 iron, 4 sulfur cluster binding"/>
    <property type="evidence" value="ECO:0007669"/>
    <property type="project" value="UniProtKB-UniRule"/>
</dbReference>
<gene>
    <name evidence="4" type="ORF">A8C56_01915</name>
</gene>
<keyword evidence="2" id="KW-0949">S-adenosyl-L-methionine</keyword>
<dbReference type="GO" id="GO:0046872">
    <property type="term" value="F:metal ion binding"/>
    <property type="evidence" value="ECO:0007669"/>
    <property type="project" value="UniProtKB-UniRule"/>
</dbReference>
<dbReference type="PANTHER" id="PTHR13932:SF5">
    <property type="entry name" value="RADICAL S-ADENOSYL METHIONINE DOMAIN-CONTAINING PROTEIN 1, MITOCHONDRIAL"/>
    <property type="match status" value="1"/>
</dbReference>
<dbReference type="GO" id="GO:0004109">
    <property type="term" value="F:coproporphyrinogen oxidase activity"/>
    <property type="evidence" value="ECO:0007669"/>
    <property type="project" value="InterPro"/>
</dbReference>
<dbReference type="SFLD" id="SFLDF00562">
    <property type="entry name" value="HemN-like__clustered_with_heat"/>
    <property type="match status" value="1"/>
</dbReference>
<dbReference type="GO" id="GO:0006779">
    <property type="term" value="P:porphyrin-containing compound biosynthetic process"/>
    <property type="evidence" value="ECO:0007669"/>
    <property type="project" value="InterPro"/>
</dbReference>
<keyword evidence="5" id="KW-1185">Reference proteome</keyword>
<dbReference type="SUPFAM" id="SSF102114">
    <property type="entry name" value="Radical SAM enzymes"/>
    <property type="match status" value="1"/>
</dbReference>
<protein>
    <recommendedName>
        <fullName evidence="2">Heme chaperone HemW</fullName>
    </recommendedName>
</protein>
<keyword evidence="2" id="KW-0411">Iron-sulfur</keyword>
<dbReference type="PANTHER" id="PTHR13932">
    <property type="entry name" value="COPROPORPHYRINIGEN III OXIDASE"/>
    <property type="match status" value="1"/>
</dbReference>